<sequence length="197" mass="22647">MINKFLSMIGSLIILLAIVLFFVFYLEQDDVEFDFPKGEGDAPMPTKLHPTVAEKRDQLVARAEEKGIEVVITEGFRTIEEQEEIYERGRSEEGNIVTYAEGGESYHNYGLAIDFALRNKNEKLIWDTEYDGNGNGKSDWMEVVAIAKELGFDWGGDWRRFKDYPHFQMDMGYSIRELKNGFRPEVPKDSTQSPEGE</sequence>
<dbReference type="GO" id="GO:0008233">
    <property type="term" value="F:peptidase activity"/>
    <property type="evidence" value="ECO:0007669"/>
    <property type="project" value="InterPro"/>
</dbReference>
<accession>A0A1H4ENE1</accession>
<feature type="transmembrane region" description="Helical" evidence="1">
    <location>
        <begin position="5"/>
        <end position="26"/>
    </location>
</feature>
<proteinExistence type="predicted"/>
<protein>
    <submittedName>
        <fullName evidence="3">Peptidoglycan L-alanyl-D-glutamate endopeptidase CwlK</fullName>
    </submittedName>
</protein>
<dbReference type="Pfam" id="PF13539">
    <property type="entry name" value="Peptidase_M15_4"/>
    <property type="match status" value="1"/>
</dbReference>
<dbReference type="SUPFAM" id="SSF55166">
    <property type="entry name" value="Hedgehog/DD-peptidase"/>
    <property type="match status" value="1"/>
</dbReference>
<dbReference type="STRING" id="571932.SAMN05421743_109162"/>
<keyword evidence="1" id="KW-0472">Membrane</keyword>
<keyword evidence="1" id="KW-0812">Transmembrane</keyword>
<organism evidence="3 4">
    <name type="scientific">Thalassobacillus cyri</name>
    <dbReference type="NCBI Taxonomy" id="571932"/>
    <lineage>
        <taxon>Bacteria</taxon>
        <taxon>Bacillati</taxon>
        <taxon>Bacillota</taxon>
        <taxon>Bacilli</taxon>
        <taxon>Bacillales</taxon>
        <taxon>Bacillaceae</taxon>
        <taxon>Thalassobacillus</taxon>
    </lineage>
</organism>
<name>A0A1H4ENE1_9BACI</name>
<reference evidence="3 4" key="1">
    <citation type="submission" date="2016-10" db="EMBL/GenBank/DDBJ databases">
        <authorList>
            <person name="de Groot N.N."/>
        </authorList>
    </citation>
    <scope>NUCLEOTIDE SEQUENCE [LARGE SCALE GENOMIC DNA]</scope>
    <source>
        <strain evidence="3 4">CCM7597</strain>
    </source>
</reference>
<dbReference type="InterPro" id="IPR052179">
    <property type="entry name" value="DD-CPase-like"/>
</dbReference>
<keyword evidence="4" id="KW-1185">Reference proteome</keyword>
<dbReference type="Proteomes" id="UP000198584">
    <property type="component" value="Unassembled WGS sequence"/>
</dbReference>
<dbReference type="PANTHER" id="PTHR34385:SF1">
    <property type="entry name" value="PEPTIDOGLYCAN L-ALANYL-D-GLUTAMATE ENDOPEPTIDASE CWLK"/>
    <property type="match status" value="1"/>
</dbReference>
<dbReference type="EMBL" id="FNQR01000009">
    <property type="protein sequence ID" value="SEA86575.1"/>
    <property type="molecule type" value="Genomic_DNA"/>
</dbReference>
<feature type="domain" description="Peptidase M15C" evidence="2">
    <location>
        <begin position="103"/>
        <end position="169"/>
    </location>
</feature>
<dbReference type="Gene3D" id="3.30.1380.10">
    <property type="match status" value="1"/>
</dbReference>
<evidence type="ECO:0000259" key="2">
    <source>
        <dbReference type="Pfam" id="PF13539"/>
    </source>
</evidence>
<dbReference type="InterPro" id="IPR009045">
    <property type="entry name" value="Zn_M74/Hedgehog-like"/>
</dbReference>
<gene>
    <name evidence="3" type="ORF">SAMN05421743_109162</name>
</gene>
<evidence type="ECO:0000313" key="3">
    <source>
        <dbReference type="EMBL" id="SEA86575.1"/>
    </source>
</evidence>
<keyword evidence="1" id="KW-1133">Transmembrane helix</keyword>
<dbReference type="PANTHER" id="PTHR34385">
    <property type="entry name" value="D-ALANYL-D-ALANINE CARBOXYPEPTIDASE"/>
    <property type="match status" value="1"/>
</dbReference>
<evidence type="ECO:0000313" key="4">
    <source>
        <dbReference type="Proteomes" id="UP000198584"/>
    </source>
</evidence>
<dbReference type="AlphaFoldDB" id="A0A1H4ENE1"/>
<dbReference type="InterPro" id="IPR039561">
    <property type="entry name" value="Peptidase_M15C"/>
</dbReference>
<evidence type="ECO:0000256" key="1">
    <source>
        <dbReference type="SAM" id="Phobius"/>
    </source>
</evidence>
<dbReference type="CDD" id="cd14845">
    <property type="entry name" value="L-Ala-D-Glu_peptidase_like"/>
    <property type="match status" value="1"/>
</dbReference>